<reference evidence="3" key="1">
    <citation type="submission" date="2020-08" db="EMBL/GenBank/DDBJ databases">
        <title>Multicomponent nature underlies the extraordinary mechanical properties of spider dragline silk.</title>
        <authorList>
            <person name="Kono N."/>
            <person name="Nakamura H."/>
            <person name="Mori M."/>
            <person name="Yoshida Y."/>
            <person name="Ohtoshi R."/>
            <person name="Malay A.D."/>
            <person name="Moran D.A.P."/>
            <person name="Tomita M."/>
            <person name="Numata K."/>
            <person name="Arakawa K."/>
        </authorList>
    </citation>
    <scope>NUCLEOTIDE SEQUENCE</scope>
</reference>
<evidence type="ECO:0000313" key="3">
    <source>
        <dbReference type="EMBL" id="GFT85084.1"/>
    </source>
</evidence>
<dbReference type="EMBL" id="BMAW01119534">
    <property type="protein sequence ID" value="GFT85084.1"/>
    <property type="molecule type" value="Genomic_DNA"/>
</dbReference>
<dbReference type="Proteomes" id="UP000887013">
    <property type="component" value="Unassembled WGS sequence"/>
</dbReference>
<organism evidence="3 4">
    <name type="scientific">Nephila pilipes</name>
    <name type="common">Giant wood spider</name>
    <name type="synonym">Nephila maculata</name>
    <dbReference type="NCBI Taxonomy" id="299642"/>
    <lineage>
        <taxon>Eukaryota</taxon>
        <taxon>Metazoa</taxon>
        <taxon>Ecdysozoa</taxon>
        <taxon>Arthropoda</taxon>
        <taxon>Chelicerata</taxon>
        <taxon>Arachnida</taxon>
        <taxon>Araneae</taxon>
        <taxon>Araneomorphae</taxon>
        <taxon>Entelegynae</taxon>
        <taxon>Araneoidea</taxon>
        <taxon>Nephilidae</taxon>
        <taxon>Nephila</taxon>
    </lineage>
</organism>
<evidence type="ECO:0000313" key="4">
    <source>
        <dbReference type="Proteomes" id="UP000887013"/>
    </source>
</evidence>
<dbReference type="EMBL" id="BMAW01119534">
    <property type="protein sequence ID" value="GFT85082.1"/>
    <property type="molecule type" value="Genomic_DNA"/>
</dbReference>
<keyword evidence="4" id="KW-1185">Reference proteome</keyword>
<dbReference type="AlphaFoldDB" id="A0A8X6PX64"/>
<comment type="caution">
    <text evidence="3">The sequence shown here is derived from an EMBL/GenBank/DDBJ whole genome shotgun (WGS) entry which is preliminary data.</text>
</comment>
<protein>
    <submittedName>
        <fullName evidence="3">Uncharacterized protein</fullName>
    </submittedName>
</protein>
<dbReference type="OrthoDB" id="6458100at2759"/>
<name>A0A8X6PX64_NEPPI</name>
<sequence>MQEARDEPCGDFKWASEHVDANAEKPEPRHNFSYSIEYLLKKDPPSKPESKPVKDTNFIADFNAEVKPFSGSTWS</sequence>
<feature type="non-terminal residue" evidence="3">
    <location>
        <position position="75"/>
    </location>
</feature>
<accession>A0A8X6PX64</accession>
<evidence type="ECO:0000256" key="1">
    <source>
        <dbReference type="SAM" id="MobiDB-lite"/>
    </source>
</evidence>
<gene>
    <name evidence="2" type="ORF">NPIL_387061</name>
    <name evidence="3" type="ORF">NPIL_387071</name>
</gene>
<evidence type="ECO:0000313" key="2">
    <source>
        <dbReference type="EMBL" id="GFT85082.1"/>
    </source>
</evidence>
<feature type="region of interest" description="Disordered" evidence="1">
    <location>
        <begin position="1"/>
        <end position="28"/>
    </location>
</feature>
<proteinExistence type="predicted"/>